<dbReference type="AlphaFoldDB" id="A0A5C8UJ84"/>
<keyword evidence="3" id="KW-1185">Reference proteome</keyword>
<dbReference type="EMBL" id="VRMG01000015">
    <property type="protein sequence ID" value="TXN28301.1"/>
    <property type="molecule type" value="Genomic_DNA"/>
</dbReference>
<protein>
    <submittedName>
        <fullName evidence="2">Uncharacterized protein</fullName>
    </submittedName>
</protein>
<proteinExistence type="predicted"/>
<organism evidence="2 3">
    <name type="scientific">Lacisediminihabitans profunda</name>
    <dbReference type="NCBI Taxonomy" id="2594790"/>
    <lineage>
        <taxon>Bacteria</taxon>
        <taxon>Bacillati</taxon>
        <taxon>Actinomycetota</taxon>
        <taxon>Actinomycetes</taxon>
        <taxon>Micrococcales</taxon>
        <taxon>Microbacteriaceae</taxon>
        <taxon>Lacisediminihabitans</taxon>
    </lineage>
</organism>
<dbReference type="Proteomes" id="UP000321379">
    <property type="component" value="Unassembled WGS sequence"/>
</dbReference>
<gene>
    <name evidence="2" type="ORF">FVP33_17670</name>
</gene>
<keyword evidence="1" id="KW-0812">Transmembrane</keyword>
<accession>A0A5C8UJ84</accession>
<sequence>MSARSFKLGDPPRTIVWISAVIAVGLAVFFAVQLFSRPVSLAPIERIEFSQYQAVPNFSDTVHVVSDKKRIDEFRALVRHYSIDVRNFDESLNDDCTGGLATSITLHFTDSTSKKLQIYDCGKPVAGGTFVSDATALFVAWRAADNAP</sequence>
<feature type="transmembrane region" description="Helical" evidence="1">
    <location>
        <begin position="15"/>
        <end position="36"/>
    </location>
</feature>
<name>A0A5C8UJ84_9MICO</name>
<dbReference type="RefSeq" id="WP_147785015.1">
    <property type="nucleotide sequence ID" value="NZ_VRMG01000015.1"/>
</dbReference>
<evidence type="ECO:0000313" key="3">
    <source>
        <dbReference type="Proteomes" id="UP000321379"/>
    </source>
</evidence>
<evidence type="ECO:0000313" key="2">
    <source>
        <dbReference type="EMBL" id="TXN28301.1"/>
    </source>
</evidence>
<keyword evidence="1" id="KW-1133">Transmembrane helix</keyword>
<comment type="caution">
    <text evidence="2">The sequence shown here is derived from an EMBL/GenBank/DDBJ whole genome shotgun (WGS) entry which is preliminary data.</text>
</comment>
<evidence type="ECO:0000256" key="1">
    <source>
        <dbReference type="SAM" id="Phobius"/>
    </source>
</evidence>
<reference evidence="2 3" key="1">
    <citation type="submission" date="2019-08" db="EMBL/GenBank/DDBJ databases">
        <title>Bacterial whole genome sequence for Glaciihabitans sp. CHu50b-6-2.</title>
        <authorList>
            <person name="Jin L."/>
        </authorList>
    </citation>
    <scope>NUCLEOTIDE SEQUENCE [LARGE SCALE GENOMIC DNA]</scope>
    <source>
        <strain evidence="2 3">CHu50b-6-2</strain>
    </source>
</reference>
<keyword evidence="1" id="KW-0472">Membrane</keyword>